<protein>
    <submittedName>
        <fullName evidence="3">Uncharacterized protein</fullName>
    </submittedName>
</protein>
<dbReference type="Proteomes" id="UP000626109">
    <property type="component" value="Unassembled WGS sequence"/>
</dbReference>
<evidence type="ECO:0000313" key="5">
    <source>
        <dbReference type="Proteomes" id="UP000654075"/>
    </source>
</evidence>
<name>A0A813JSD9_POLGL</name>
<comment type="caution">
    <text evidence="3">The sequence shown here is derived from an EMBL/GenBank/DDBJ whole genome shotgun (WGS) entry which is preliminary data.</text>
</comment>
<evidence type="ECO:0000313" key="2">
    <source>
        <dbReference type="EMBL" id="CAE8643359.1"/>
    </source>
</evidence>
<dbReference type="EMBL" id="CAJNNV010033341">
    <property type="protein sequence ID" value="CAE8643359.1"/>
    <property type="molecule type" value="Genomic_DNA"/>
</dbReference>
<gene>
    <name evidence="2" type="ORF">PGLA1383_LOCUS57705</name>
    <name evidence="3" type="ORF">PGLA2088_LOCUS23492</name>
</gene>
<feature type="chain" id="PRO_5036222183" evidence="1">
    <location>
        <begin position="20"/>
        <end position="665"/>
    </location>
</feature>
<evidence type="ECO:0000313" key="3">
    <source>
        <dbReference type="EMBL" id="CAE8683521.1"/>
    </source>
</evidence>
<dbReference type="OrthoDB" id="441838at2759"/>
<dbReference type="EMBL" id="CAJNNW010026201">
    <property type="protein sequence ID" value="CAE8683521.1"/>
    <property type="molecule type" value="Genomic_DNA"/>
</dbReference>
<organism evidence="3 4">
    <name type="scientific">Polarella glacialis</name>
    <name type="common">Dinoflagellate</name>
    <dbReference type="NCBI Taxonomy" id="89957"/>
    <lineage>
        <taxon>Eukaryota</taxon>
        <taxon>Sar</taxon>
        <taxon>Alveolata</taxon>
        <taxon>Dinophyceae</taxon>
        <taxon>Suessiales</taxon>
        <taxon>Suessiaceae</taxon>
        <taxon>Polarella</taxon>
    </lineage>
</organism>
<keyword evidence="1" id="KW-0732">Signal</keyword>
<keyword evidence="5" id="KW-1185">Reference proteome</keyword>
<proteinExistence type="predicted"/>
<sequence>MLLVVFGISASCLWTGSSGGLLLPAWLRCEHSSEELDFPAAVQGLLAEILPDSWPAAKYELHGCALRQLLLQANKSSHTGTSSTASHAAAPLFQLLLQEPSVSLFLADLGRLPLHGPGVSSSSSSHSHDLALDPWLQEYCQLRRLLDATAASEEPWCNGMDFDNAVETQRRSWSAIGLALYANLQPNLQGQKAGCSFARDTRVRDLALQLAAVGTHSGLTLAATGALEAALANPPAGTLAQSAFTGTSLKLSYFGHWAWCQNVKNCDEPLALIFRDYQQDWAESSDSVNEKNFQRLLGDLQGFLQGGAAPRDLLHADLLLCTRPFLFCWLLRQLWPPELPQLPMLHYYSGPLLFDTPAPEMQRVLEAFRETVRNSALDLVVSSSALQSAWMMAMAGTAVPHVRPHATQLRGLYVPPHPDPSSMARRALVLRSTWISSLMGDAFRSVLAGLLNENRMQGQVDLEWLSAGKFLQYPEIAGFDAAVFFPEQPDKLTFWEQYEMAMPLWLPSVDFWTRIHAVGEFRYSVFASRWFAELPEGVEAASSSACALPLKLFFQASDFGELARDSPITPAFWFHLTDYAIFPHLQLFSSAAELIDQLLSADLVQISSQMAAFNEQTWQKSATFYLTALCALLGSRADSTPLTPQFMPQPTGPDEWASACAQHSS</sequence>
<dbReference type="Proteomes" id="UP000654075">
    <property type="component" value="Unassembled WGS sequence"/>
</dbReference>
<evidence type="ECO:0000313" key="4">
    <source>
        <dbReference type="Proteomes" id="UP000626109"/>
    </source>
</evidence>
<reference evidence="3" key="1">
    <citation type="submission" date="2021-02" db="EMBL/GenBank/DDBJ databases">
        <authorList>
            <person name="Dougan E. K."/>
            <person name="Rhodes N."/>
            <person name="Thang M."/>
            <person name="Chan C."/>
        </authorList>
    </citation>
    <scope>NUCLEOTIDE SEQUENCE</scope>
</reference>
<evidence type="ECO:0000256" key="1">
    <source>
        <dbReference type="SAM" id="SignalP"/>
    </source>
</evidence>
<dbReference type="AlphaFoldDB" id="A0A813JSD9"/>
<accession>A0A813JSD9</accession>
<feature type="signal peptide" evidence="1">
    <location>
        <begin position="1"/>
        <end position="19"/>
    </location>
</feature>